<dbReference type="InterPro" id="IPR016066">
    <property type="entry name" value="A-D-PHexomutase_CS"/>
</dbReference>
<keyword evidence="4" id="KW-0479">Metal-binding</keyword>
<dbReference type="EMBL" id="CAEZSB010000005">
    <property type="protein sequence ID" value="CAB4529760.1"/>
    <property type="molecule type" value="Genomic_DNA"/>
</dbReference>
<evidence type="ECO:0000256" key="1">
    <source>
        <dbReference type="ARBA" id="ARBA00001946"/>
    </source>
</evidence>
<dbReference type="InterPro" id="IPR016055">
    <property type="entry name" value="A-D-PHexomutase_a/b/a-I/II/III"/>
</dbReference>
<feature type="domain" description="Alpha-D-phosphohexomutase alpha/beta/alpha" evidence="12">
    <location>
        <begin position="257"/>
        <end position="366"/>
    </location>
</feature>
<dbReference type="InterPro" id="IPR005844">
    <property type="entry name" value="A-D-PHexomutase_a/b/a-I"/>
</dbReference>
<dbReference type="SUPFAM" id="SSF55957">
    <property type="entry name" value="Phosphoglucomutase, C-terminal domain"/>
    <property type="match status" value="1"/>
</dbReference>
<dbReference type="EC" id="5.4.2.10" evidence="7"/>
<protein>
    <recommendedName>
        <fullName evidence="8">Phosphoglucosamine mutase</fullName>
        <ecNumber evidence="7">5.4.2.10</ecNumber>
    </recommendedName>
</protein>
<dbReference type="InterPro" id="IPR005845">
    <property type="entry name" value="A-D-PHexomutase_a/b/a-II"/>
</dbReference>
<comment type="cofactor">
    <cofactor evidence="1">
        <name>Mg(2+)</name>
        <dbReference type="ChEBI" id="CHEBI:18420"/>
    </cofactor>
</comment>
<dbReference type="HAMAP" id="MF_01554_B">
    <property type="entry name" value="GlmM_B"/>
    <property type="match status" value="1"/>
</dbReference>
<dbReference type="GO" id="GO:0008966">
    <property type="term" value="F:phosphoglucosamine mutase activity"/>
    <property type="evidence" value="ECO:0007669"/>
    <property type="project" value="UniProtKB-EC"/>
</dbReference>
<dbReference type="FunFam" id="3.40.120.10:FF:000002">
    <property type="entry name" value="Phosphoglucosamine mutase"/>
    <property type="match status" value="1"/>
</dbReference>
<evidence type="ECO:0000256" key="8">
    <source>
        <dbReference type="ARBA" id="ARBA00068193"/>
    </source>
</evidence>
<dbReference type="GO" id="GO:0000287">
    <property type="term" value="F:magnesium ion binding"/>
    <property type="evidence" value="ECO:0007669"/>
    <property type="project" value="InterPro"/>
</dbReference>
<feature type="domain" description="Alpha-D-phosphohexomutase alpha/beta/alpha" evidence="10">
    <location>
        <begin position="3"/>
        <end position="136"/>
    </location>
</feature>
<evidence type="ECO:0000256" key="4">
    <source>
        <dbReference type="ARBA" id="ARBA00022723"/>
    </source>
</evidence>
<dbReference type="Pfam" id="PF00408">
    <property type="entry name" value="PGM_PMM_IV"/>
    <property type="match status" value="1"/>
</dbReference>
<dbReference type="GO" id="GO:0005975">
    <property type="term" value="P:carbohydrate metabolic process"/>
    <property type="evidence" value="ECO:0007669"/>
    <property type="project" value="InterPro"/>
</dbReference>
<evidence type="ECO:0000313" key="13">
    <source>
        <dbReference type="EMBL" id="CAB4529760.1"/>
    </source>
</evidence>
<dbReference type="PANTHER" id="PTHR42946">
    <property type="entry name" value="PHOSPHOHEXOSE MUTASE"/>
    <property type="match status" value="1"/>
</dbReference>
<name>A0A6J6ASA3_9ZZZZ</name>
<evidence type="ECO:0000256" key="7">
    <source>
        <dbReference type="ARBA" id="ARBA00066330"/>
    </source>
</evidence>
<dbReference type="Pfam" id="PF02879">
    <property type="entry name" value="PGM_PMM_II"/>
    <property type="match status" value="1"/>
</dbReference>
<evidence type="ECO:0000256" key="3">
    <source>
        <dbReference type="ARBA" id="ARBA00022553"/>
    </source>
</evidence>
<dbReference type="InterPro" id="IPR005841">
    <property type="entry name" value="Alpha-D-phosphohexomutase_SF"/>
</dbReference>
<dbReference type="GO" id="GO:0004615">
    <property type="term" value="F:phosphomannomutase activity"/>
    <property type="evidence" value="ECO:0007669"/>
    <property type="project" value="TreeGrafter"/>
</dbReference>
<dbReference type="InterPro" id="IPR006352">
    <property type="entry name" value="GlmM_bact"/>
</dbReference>
<dbReference type="CDD" id="cd05802">
    <property type="entry name" value="GlmM"/>
    <property type="match status" value="1"/>
</dbReference>
<keyword evidence="6" id="KW-0413">Isomerase</keyword>
<comment type="similarity">
    <text evidence="2">Belongs to the phosphohexose mutase family.</text>
</comment>
<dbReference type="NCBIfam" id="TIGR01455">
    <property type="entry name" value="glmM"/>
    <property type="match status" value="1"/>
</dbReference>
<evidence type="ECO:0000256" key="6">
    <source>
        <dbReference type="ARBA" id="ARBA00023235"/>
    </source>
</evidence>
<dbReference type="PROSITE" id="PS00710">
    <property type="entry name" value="PGM_PMM"/>
    <property type="match status" value="1"/>
</dbReference>
<dbReference type="InterPro" id="IPR036900">
    <property type="entry name" value="A-D-PHexomutase_C_sf"/>
</dbReference>
<keyword evidence="3" id="KW-0597">Phosphoprotein</keyword>
<gene>
    <name evidence="13" type="ORF">UFOPK1395_00100</name>
</gene>
<feature type="domain" description="Alpha-D-phosphohexomutase alpha/beta/alpha" evidence="11">
    <location>
        <begin position="158"/>
        <end position="253"/>
    </location>
</feature>
<evidence type="ECO:0000259" key="9">
    <source>
        <dbReference type="Pfam" id="PF00408"/>
    </source>
</evidence>
<evidence type="ECO:0000256" key="2">
    <source>
        <dbReference type="ARBA" id="ARBA00010231"/>
    </source>
</evidence>
<dbReference type="Gene3D" id="3.30.310.50">
    <property type="entry name" value="Alpha-D-phosphohexomutase, C-terminal domain"/>
    <property type="match status" value="1"/>
</dbReference>
<dbReference type="InterPro" id="IPR050060">
    <property type="entry name" value="Phosphoglucosamine_mutase"/>
</dbReference>
<proteinExistence type="inferred from homology"/>
<dbReference type="InterPro" id="IPR005846">
    <property type="entry name" value="A-D-PHexomutase_a/b/a-III"/>
</dbReference>
<dbReference type="AlphaFoldDB" id="A0A6J6ASA3"/>
<evidence type="ECO:0000259" key="12">
    <source>
        <dbReference type="Pfam" id="PF02880"/>
    </source>
</evidence>
<dbReference type="PANTHER" id="PTHR42946:SF1">
    <property type="entry name" value="PHOSPHOGLUCOMUTASE (ALPHA-D-GLUCOSE-1,6-BISPHOSPHATE-DEPENDENT)"/>
    <property type="match status" value="1"/>
</dbReference>
<dbReference type="Pfam" id="PF02878">
    <property type="entry name" value="PGM_PMM_I"/>
    <property type="match status" value="1"/>
</dbReference>
<evidence type="ECO:0000259" key="11">
    <source>
        <dbReference type="Pfam" id="PF02879"/>
    </source>
</evidence>
<feature type="domain" description="Alpha-D-phosphohexomutase C-terminal" evidence="9">
    <location>
        <begin position="373"/>
        <end position="439"/>
    </location>
</feature>
<dbReference type="SUPFAM" id="SSF53738">
    <property type="entry name" value="Phosphoglucomutase, first 3 domains"/>
    <property type="match status" value="3"/>
</dbReference>
<reference evidence="13" key="1">
    <citation type="submission" date="2020-05" db="EMBL/GenBank/DDBJ databases">
        <authorList>
            <person name="Chiriac C."/>
            <person name="Salcher M."/>
            <person name="Ghai R."/>
            <person name="Kavagutti S V."/>
        </authorList>
    </citation>
    <scope>NUCLEOTIDE SEQUENCE</scope>
</reference>
<sequence length="447" mass="47149">MALFGTDGIRGLANRDLTAELALDVSVAAAHILVESSSNKDHRPTAIVGQDSRASGEFLEAAVVAGLTSAGINVYRVGVLPTPAIAHLVAESKCDLGVMISASHNPMPDNGIKLFARGGGKLDDAIEARIEARMGEDWERPTGRNVGRAINDDTATERYLTHLLASVQTPLQGLKIVVDCANGASSLVAPEAYRRAGAEVIAIFNQPDGWNINDDCGSTHLHQLRSAVLKEGADVGIAHDGDADRCLAIDAAGNEIDGDHILTILARGFKARGVLKADTVVGTVMSNLGFMHAMKDAGINVVTTPVGDRYVLENMIAHDYSLGGEQSGHVIMRDLANTGDGILTALAVLQEVVRTGKTLQELAATMVRFPQVLINVKDVAKDKLPQSAVIDSAVKSAEERLGDSGRVLLRASGTEPLVRVMVEAASDSLAQEVAQQLADVVKKEISL</sequence>
<dbReference type="Pfam" id="PF02880">
    <property type="entry name" value="PGM_PMM_III"/>
    <property type="match status" value="1"/>
</dbReference>
<accession>A0A6J6ASA3</accession>
<dbReference type="Gene3D" id="3.40.120.10">
    <property type="entry name" value="Alpha-D-Glucose-1,6-Bisphosphate, subunit A, domain 3"/>
    <property type="match status" value="3"/>
</dbReference>
<dbReference type="FunFam" id="3.30.310.50:FF:000001">
    <property type="entry name" value="Phosphoglucosamine mutase"/>
    <property type="match status" value="1"/>
</dbReference>
<evidence type="ECO:0000259" key="10">
    <source>
        <dbReference type="Pfam" id="PF02878"/>
    </source>
</evidence>
<dbReference type="GO" id="GO:0009252">
    <property type="term" value="P:peptidoglycan biosynthetic process"/>
    <property type="evidence" value="ECO:0007669"/>
    <property type="project" value="TreeGrafter"/>
</dbReference>
<dbReference type="PRINTS" id="PR00509">
    <property type="entry name" value="PGMPMM"/>
</dbReference>
<evidence type="ECO:0000256" key="5">
    <source>
        <dbReference type="ARBA" id="ARBA00022842"/>
    </source>
</evidence>
<dbReference type="GO" id="GO:0006048">
    <property type="term" value="P:UDP-N-acetylglucosamine biosynthetic process"/>
    <property type="evidence" value="ECO:0007669"/>
    <property type="project" value="TreeGrafter"/>
</dbReference>
<organism evidence="13">
    <name type="scientific">freshwater metagenome</name>
    <dbReference type="NCBI Taxonomy" id="449393"/>
    <lineage>
        <taxon>unclassified sequences</taxon>
        <taxon>metagenomes</taxon>
        <taxon>ecological metagenomes</taxon>
    </lineage>
</organism>
<dbReference type="InterPro" id="IPR005843">
    <property type="entry name" value="A-D-PHexomutase_C"/>
</dbReference>
<dbReference type="GO" id="GO:0005829">
    <property type="term" value="C:cytosol"/>
    <property type="evidence" value="ECO:0007669"/>
    <property type="project" value="TreeGrafter"/>
</dbReference>
<dbReference type="FunFam" id="3.40.120.10:FF:000001">
    <property type="entry name" value="Phosphoglucosamine mutase"/>
    <property type="match status" value="1"/>
</dbReference>
<keyword evidence="5" id="KW-0460">Magnesium</keyword>